<keyword evidence="1" id="KW-0812">Transmembrane</keyword>
<name>A0ABP7NZY4_9SPHI</name>
<keyword evidence="3" id="KW-1185">Reference proteome</keyword>
<comment type="caution">
    <text evidence="2">The sequence shown here is derived from an EMBL/GenBank/DDBJ whole genome shotgun (WGS) entry which is preliminary data.</text>
</comment>
<proteinExistence type="predicted"/>
<sequence length="169" mass="19932">MRVEDYIESGILETFVMGAASDDETQELMFMKARFPEVNEALQQLELDMELLARNMAITPPPNTWGKIEQEINDIIVRDKTSPEKFTEKERDNDDDFKQSKPYNNEHQYIEVEAESSHMKISKSWKWVFAAVFVLGKIFLACAIYFYLENRQAQQQLQELKTELRRLKK</sequence>
<gene>
    <name evidence="2" type="ORF">GCM10022210_00600</name>
</gene>
<evidence type="ECO:0000313" key="3">
    <source>
        <dbReference type="Proteomes" id="UP001500742"/>
    </source>
</evidence>
<keyword evidence="1" id="KW-0472">Membrane</keyword>
<accession>A0ABP7NZY4</accession>
<feature type="transmembrane region" description="Helical" evidence="1">
    <location>
        <begin position="127"/>
        <end position="148"/>
    </location>
</feature>
<reference evidence="3" key="1">
    <citation type="journal article" date="2019" name="Int. J. Syst. Evol. Microbiol.">
        <title>The Global Catalogue of Microorganisms (GCM) 10K type strain sequencing project: providing services to taxonomists for standard genome sequencing and annotation.</title>
        <authorList>
            <consortium name="The Broad Institute Genomics Platform"/>
            <consortium name="The Broad Institute Genome Sequencing Center for Infectious Disease"/>
            <person name="Wu L."/>
            <person name="Ma J."/>
        </authorList>
    </citation>
    <scope>NUCLEOTIDE SEQUENCE [LARGE SCALE GENOMIC DNA]</scope>
    <source>
        <strain evidence="3">JCM 16601</strain>
    </source>
</reference>
<keyword evidence="1" id="KW-1133">Transmembrane helix</keyword>
<evidence type="ECO:0000313" key="2">
    <source>
        <dbReference type="EMBL" id="GAA3957344.1"/>
    </source>
</evidence>
<protein>
    <submittedName>
        <fullName evidence="2">Uncharacterized protein</fullName>
    </submittedName>
</protein>
<dbReference type="EMBL" id="BAAAZC010000002">
    <property type="protein sequence ID" value="GAA3957344.1"/>
    <property type="molecule type" value="Genomic_DNA"/>
</dbReference>
<evidence type="ECO:0000256" key="1">
    <source>
        <dbReference type="SAM" id="Phobius"/>
    </source>
</evidence>
<organism evidence="2 3">
    <name type="scientific">Mucilaginibacter dorajii</name>
    <dbReference type="NCBI Taxonomy" id="692994"/>
    <lineage>
        <taxon>Bacteria</taxon>
        <taxon>Pseudomonadati</taxon>
        <taxon>Bacteroidota</taxon>
        <taxon>Sphingobacteriia</taxon>
        <taxon>Sphingobacteriales</taxon>
        <taxon>Sphingobacteriaceae</taxon>
        <taxon>Mucilaginibacter</taxon>
    </lineage>
</organism>
<dbReference type="RefSeq" id="WP_259092876.1">
    <property type="nucleotide sequence ID" value="NZ_BAAAZC010000002.1"/>
</dbReference>
<dbReference type="Proteomes" id="UP001500742">
    <property type="component" value="Unassembled WGS sequence"/>
</dbReference>